<proteinExistence type="predicted"/>
<dbReference type="AlphaFoldDB" id="Q0RLN8"/>
<organism evidence="2 3">
    <name type="scientific">Frankia alni (strain DSM 45986 / CECT 9034 / ACN14a)</name>
    <dbReference type="NCBI Taxonomy" id="326424"/>
    <lineage>
        <taxon>Bacteria</taxon>
        <taxon>Bacillati</taxon>
        <taxon>Actinomycetota</taxon>
        <taxon>Actinomycetes</taxon>
        <taxon>Frankiales</taxon>
        <taxon>Frankiaceae</taxon>
        <taxon>Frankia</taxon>
    </lineage>
</organism>
<dbReference type="HOGENOM" id="CLU_2734137_0_0_11"/>
<protein>
    <submittedName>
        <fullName evidence="2">Uncharacterized protein</fullName>
    </submittedName>
</protein>
<gene>
    <name evidence="2" type="ordered locus">FRAAL2922</name>
</gene>
<keyword evidence="3" id="KW-1185">Reference proteome</keyword>
<dbReference type="EMBL" id="CT573213">
    <property type="protein sequence ID" value="CAJ61566.1"/>
    <property type="molecule type" value="Genomic_DNA"/>
</dbReference>
<evidence type="ECO:0000313" key="2">
    <source>
        <dbReference type="EMBL" id="CAJ61566.1"/>
    </source>
</evidence>
<reference evidence="2 3" key="1">
    <citation type="journal article" date="2007" name="Genome Res.">
        <title>Genome characteristics of facultatively symbiotic Frankia sp. strains reflect host range and host plant biogeography.</title>
        <authorList>
            <person name="Normand P."/>
            <person name="Lapierre P."/>
            <person name="Tisa L.S."/>
            <person name="Gogarten J.P."/>
            <person name="Alloisio N."/>
            <person name="Bagnarol E."/>
            <person name="Bassi C.A."/>
            <person name="Berry A.M."/>
            <person name="Bickhart D.M."/>
            <person name="Choisne N."/>
            <person name="Couloux A."/>
            <person name="Cournoyer B."/>
            <person name="Cruveiller S."/>
            <person name="Daubin V."/>
            <person name="Demange N."/>
            <person name="Francino M.P."/>
            <person name="Goltsman E."/>
            <person name="Huang Y."/>
            <person name="Kopp O.R."/>
            <person name="Labarre L."/>
            <person name="Lapidus A."/>
            <person name="Lavire C."/>
            <person name="Marechal J."/>
            <person name="Martinez M."/>
            <person name="Mastronunzio J.E."/>
            <person name="Mullin B.C."/>
            <person name="Niemann J."/>
            <person name="Pujic P."/>
            <person name="Rawnsley T."/>
            <person name="Rouy Z."/>
            <person name="Schenowitz C."/>
            <person name="Sellstedt A."/>
            <person name="Tavares F."/>
            <person name="Tomkins J.P."/>
            <person name="Vallenet D."/>
            <person name="Valverde C."/>
            <person name="Wall L.G."/>
            <person name="Wang Y."/>
            <person name="Medigue C."/>
            <person name="Benson D.R."/>
        </authorList>
    </citation>
    <scope>NUCLEOTIDE SEQUENCE [LARGE SCALE GENOMIC DNA]</scope>
    <source>
        <strain evidence="3">DSM 45986 / CECT 9034 / ACN14a</strain>
    </source>
</reference>
<accession>Q0RLN8</accession>
<feature type="region of interest" description="Disordered" evidence="1">
    <location>
        <begin position="1"/>
        <end position="32"/>
    </location>
</feature>
<dbReference type="STRING" id="326424.FRAAL2922"/>
<dbReference type="Proteomes" id="UP000000657">
    <property type="component" value="Chromosome"/>
</dbReference>
<dbReference type="KEGG" id="fal:FRAAL2922"/>
<sequence>MACTTSSSPRGGDTELGIPAEGLDGVTKPPRNGVNRITGAGGTPAVPNWVARACLDWCHDTLRPQLSDRVQ</sequence>
<name>Q0RLN8_FRAAA</name>
<evidence type="ECO:0000256" key="1">
    <source>
        <dbReference type="SAM" id="MobiDB-lite"/>
    </source>
</evidence>
<evidence type="ECO:0000313" key="3">
    <source>
        <dbReference type="Proteomes" id="UP000000657"/>
    </source>
</evidence>